<dbReference type="PANTHER" id="PTHR22642:SF2">
    <property type="entry name" value="PROTEIN LONG AFTER FAR-RED 3"/>
    <property type="match status" value="1"/>
</dbReference>
<dbReference type="EC" id="3.5.-.-" evidence="2"/>
<proteinExistence type="predicted"/>
<dbReference type="PANTHER" id="PTHR22642">
    <property type="entry name" value="IMIDAZOLONEPROPIONASE"/>
    <property type="match status" value="1"/>
</dbReference>
<dbReference type="RefSeq" id="WP_219533467.1">
    <property type="nucleotide sequence ID" value="NZ_JAHKRM010000018.1"/>
</dbReference>
<dbReference type="CDD" id="cd01300">
    <property type="entry name" value="YtcJ_like"/>
    <property type="match status" value="1"/>
</dbReference>
<dbReference type="Pfam" id="PF07969">
    <property type="entry name" value="Amidohydro_3"/>
    <property type="match status" value="1"/>
</dbReference>
<protein>
    <submittedName>
        <fullName evidence="2">Amidohydrolase</fullName>
        <ecNumber evidence="2">3.5.-.-</ecNumber>
    </submittedName>
</protein>
<keyword evidence="2" id="KW-0378">Hydrolase</keyword>
<reference evidence="3" key="1">
    <citation type="journal article" date="2019" name="Int. J. Syst. Evol. Microbiol.">
        <title>The Global Catalogue of Microorganisms (GCM) 10K type strain sequencing project: providing services to taxonomists for standard genome sequencing and annotation.</title>
        <authorList>
            <consortium name="The Broad Institute Genomics Platform"/>
            <consortium name="The Broad Institute Genome Sequencing Center for Infectious Disease"/>
            <person name="Wu L."/>
            <person name="Ma J."/>
        </authorList>
    </citation>
    <scope>NUCLEOTIDE SEQUENCE [LARGE SCALE GENOMIC DNA]</scope>
    <source>
        <strain evidence="3">CGMCC 1.15399</strain>
    </source>
</reference>
<name>A0ABW4GB86_9ACTN</name>
<evidence type="ECO:0000313" key="3">
    <source>
        <dbReference type="Proteomes" id="UP001597097"/>
    </source>
</evidence>
<gene>
    <name evidence="2" type="ORF">ACFSJ0_22345</name>
</gene>
<feature type="domain" description="Amidohydrolase 3" evidence="1">
    <location>
        <begin position="62"/>
        <end position="544"/>
    </location>
</feature>
<dbReference type="Proteomes" id="UP001597097">
    <property type="component" value="Unassembled WGS sequence"/>
</dbReference>
<comment type="caution">
    <text evidence="2">The sequence shown here is derived from an EMBL/GenBank/DDBJ whole genome shotgun (WGS) entry which is preliminary data.</text>
</comment>
<evidence type="ECO:0000259" key="1">
    <source>
        <dbReference type="Pfam" id="PF07969"/>
    </source>
</evidence>
<keyword evidence="3" id="KW-1185">Reference proteome</keyword>
<dbReference type="EMBL" id="JBHUCM010000018">
    <property type="protein sequence ID" value="MFD1539811.1"/>
    <property type="molecule type" value="Genomic_DNA"/>
</dbReference>
<dbReference type="InterPro" id="IPR033932">
    <property type="entry name" value="YtcJ-like"/>
</dbReference>
<evidence type="ECO:0000313" key="2">
    <source>
        <dbReference type="EMBL" id="MFD1539811.1"/>
    </source>
</evidence>
<dbReference type="InterPro" id="IPR013108">
    <property type="entry name" value="Amidohydro_3"/>
</dbReference>
<accession>A0ABW4GB86</accession>
<organism evidence="2 3">
    <name type="scientific">Nonomuraea guangzhouensis</name>
    <dbReference type="NCBI Taxonomy" id="1291555"/>
    <lineage>
        <taxon>Bacteria</taxon>
        <taxon>Bacillati</taxon>
        <taxon>Actinomycetota</taxon>
        <taxon>Actinomycetes</taxon>
        <taxon>Streptosporangiales</taxon>
        <taxon>Streptosporangiaceae</taxon>
        <taxon>Nonomuraea</taxon>
    </lineage>
</organism>
<dbReference type="GO" id="GO:0016787">
    <property type="term" value="F:hydrolase activity"/>
    <property type="evidence" value="ECO:0007669"/>
    <property type="project" value="UniProtKB-KW"/>
</dbReference>
<sequence length="556" mass="60912">MEESPLPVAERGPADTLLRVGKAYSMTDPGRIHRAVAIRDGRIIATSSSPDGLDSLQGTRTEVVDDPGLVVFPAFNDTHNHQLWASRDLDHVSLESARDIADVVERLRLRAAVTPPGEWVVSSRCWHETHLKEERLPTASELDAASTEHPICVQRGGHVMVVNSRALALAGFGRDVPDPERGTVVRDANGVPTGLLIEPGAVEPVRRLLPQLAPERQVELLARQCAEYNARGIGVVRDPGLLVDEMEVYQRLWEQGRLTTRSRVMFWIMPDASVEEKLAFIDSWAVRSGYGDDLLKIWGFKFMMDGGVEGAHLCEPYANNPAYHGHAFWEPGDFERLVDRAVSRGWKVGCHAVGDAAVERVLGTYERVLRRRPQTPPGSLVIEHAFLVNADQRARAVRAGIGITVQHPLLFSLGGNLLRYWGEQRTREVMPVRAWLDEGAMVAAGSDCNVSFFDPLLSIWGLVTRGTRTAGVQGPEHVVSRYDALRLYTAAGAALLGESANLGTIEQGRLADLVAFRTDLIECPVDDLPELAPAATLVGGLPVHDPEGLLGTVTRE</sequence>